<sequence>MRVDHKDDGSGEVEIGTQYPLGQLARALQTSQEHPDAEARARAQDKVRAWTEVFSGMLQGTLTVGSRVPVAEVPAWATLEVAKGGFATGRLLAEGALQPHEQALLSRLQREDTGNARAVLNAWYLGEEGLAELRRMLRTGGYRIQVPEEGALLVVAWLLDHDQAERARGLLDQLAPFFPRLRFYPVPAATPQADTAFVHVRDVGETRGALARVRPRPELQRQWESARVWTPLYDRLVALWAGALREAPPAFHFDADFGPRARTLLSDIDRALEQHTLCAWPRKPQLNFGRLHTVLKDALQARTSLLPGQARRVRGVLEAISQARGLPGSERLDALRARQREQLERPSGVDFAREALRRMDGLPGDAGLDSLEALTAPVKGFAFPASIERKLRLSLNAPVEMLVEQRLIRSSETLARVVPQLSAQVRALGISQPSLRALYSALYTAFRRRRSLLLVNLESQVKLEELPWVGAIDAYRKLGLAAETASRRTLEQLVRLTLSSFPEVLLPNKLLQEVRALLKGADLQVPVVDELAADIFMAAFTEKYLEAARQAQEQLAGTLYARYYDLPSALQVMNDTKQSRHGPRTSEAFAALCTARAKDGEGSAQRSVAANGRVIEQAQILTTHNLATLVEALDLRPVLEPHLEALALRCFTRVCELLEARPPAYRSRLRNVKNAAYAWRHMLFFLSLRPEATHPAFLQEMEARLSQRRGDLAQRLAPAMLGLRHAVSGGQMKDAPPGAQCFLGWTVKRHWVLGAAPG</sequence>
<reference evidence="1 2" key="1">
    <citation type="submission" date="2018-09" db="EMBL/GenBank/DDBJ databases">
        <authorList>
            <person name="Livingstone P.G."/>
            <person name="Whitworth D.E."/>
        </authorList>
    </citation>
    <scope>NUCLEOTIDE SEQUENCE [LARGE SCALE GENOMIC DNA]</scope>
    <source>
        <strain evidence="1 2">CA031B</strain>
    </source>
</reference>
<dbReference type="EMBL" id="RAWI01000203">
    <property type="protein sequence ID" value="RKI02641.1"/>
    <property type="molecule type" value="Genomic_DNA"/>
</dbReference>
<keyword evidence="2" id="KW-1185">Reference proteome</keyword>
<proteinExistence type="predicted"/>
<evidence type="ECO:0000313" key="1">
    <source>
        <dbReference type="EMBL" id="RKI02641.1"/>
    </source>
</evidence>
<evidence type="ECO:0000313" key="2">
    <source>
        <dbReference type="Proteomes" id="UP000278907"/>
    </source>
</evidence>
<protein>
    <recommendedName>
        <fullName evidence="3">DUF4123 domain-containing protein</fullName>
    </recommendedName>
</protein>
<name>A0ABX9QDR6_9BACT</name>
<organism evidence="1 2">
    <name type="scientific">Corallococcus praedator</name>
    <dbReference type="NCBI Taxonomy" id="2316724"/>
    <lineage>
        <taxon>Bacteria</taxon>
        <taxon>Pseudomonadati</taxon>
        <taxon>Myxococcota</taxon>
        <taxon>Myxococcia</taxon>
        <taxon>Myxococcales</taxon>
        <taxon>Cystobacterineae</taxon>
        <taxon>Myxococcaceae</taxon>
        <taxon>Corallococcus</taxon>
    </lineage>
</organism>
<evidence type="ECO:0008006" key="3">
    <source>
        <dbReference type="Google" id="ProtNLM"/>
    </source>
</evidence>
<gene>
    <name evidence="1" type="ORF">D7Y13_24110</name>
</gene>
<comment type="caution">
    <text evidence="1">The sequence shown here is derived from an EMBL/GenBank/DDBJ whole genome shotgun (WGS) entry which is preliminary data.</text>
</comment>
<dbReference type="Proteomes" id="UP000278907">
    <property type="component" value="Unassembled WGS sequence"/>
</dbReference>
<accession>A0ABX9QDR6</accession>